<feature type="region of interest" description="Disordered" evidence="2">
    <location>
        <begin position="446"/>
        <end position="512"/>
    </location>
</feature>
<dbReference type="AlphaFoldDB" id="S2ITZ3"/>
<feature type="compositionally biased region" description="Polar residues" evidence="2">
    <location>
        <begin position="447"/>
        <end position="457"/>
    </location>
</feature>
<dbReference type="VEuPathDB" id="FungiDB:HMPREF1544_12179"/>
<organism evidence="4 5">
    <name type="scientific">Mucor circinelloides f. circinelloides (strain 1006PhL)</name>
    <name type="common">Mucormycosis agent</name>
    <name type="synonym">Calyptromyces circinelloides</name>
    <dbReference type="NCBI Taxonomy" id="1220926"/>
    <lineage>
        <taxon>Eukaryota</taxon>
        <taxon>Fungi</taxon>
        <taxon>Fungi incertae sedis</taxon>
        <taxon>Mucoromycota</taxon>
        <taxon>Mucoromycotina</taxon>
        <taxon>Mucoromycetes</taxon>
        <taxon>Mucorales</taxon>
        <taxon>Mucorineae</taxon>
        <taxon>Mucoraceae</taxon>
        <taxon>Mucor</taxon>
    </lineage>
</organism>
<accession>S2ITZ3</accession>
<dbReference type="InParanoid" id="S2ITZ3"/>
<keyword evidence="1" id="KW-0479">Metal-binding</keyword>
<keyword evidence="1" id="KW-0862">Zinc</keyword>
<feature type="compositionally biased region" description="Polar residues" evidence="2">
    <location>
        <begin position="472"/>
        <end position="482"/>
    </location>
</feature>
<dbReference type="InterPro" id="IPR001878">
    <property type="entry name" value="Znf_CCHC"/>
</dbReference>
<evidence type="ECO:0000313" key="4">
    <source>
        <dbReference type="EMBL" id="EPB81111.1"/>
    </source>
</evidence>
<dbReference type="PROSITE" id="PS50158">
    <property type="entry name" value="ZF_CCHC"/>
    <property type="match status" value="1"/>
</dbReference>
<dbReference type="Pfam" id="PF00098">
    <property type="entry name" value="zf-CCHC"/>
    <property type="match status" value="1"/>
</dbReference>
<feature type="compositionally biased region" description="Basic and acidic residues" evidence="2">
    <location>
        <begin position="336"/>
        <end position="345"/>
    </location>
</feature>
<dbReference type="GO" id="GO:0008270">
    <property type="term" value="F:zinc ion binding"/>
    <property type="evidence" value="ECO:0007669"/>
    <property type="project" value="UniProtKB-KW"/>
</dbReference>
<proteinExistence type="predicted"/>
<keyword evidence="5" id="KW-1185">Reference proteome</keyword>
<reference evidence="5" key="1">
    <citation type="submission" date="2013-05" db="EMBL/GenBank/DDBJ databases">
        <title>The Genome sequence of Mucor circinelloides f. circinelloides 1006PhL.</title>
        <authorList>
            <consortium name="The Broad Institute Genomics Platform"/>
            <person name="Cuomo C."/>
            <person name="Earl A."/>
            <person name="Findley K."/>
            <person name="Lee S.C."/>
            <person name="Walker B."/>
            <person name="Young S."/>
            <person name="Zeng Q."/>
            <person name="Gargeya S."/>
            <person name="Fitzgerald M."/>
            <person name="Haas B."/>
            <person name="Abouelleil A."/>
            <person name="Allen A.W."/>
            <person name="Alvarado L."/>
            <person name="Arachchi H.M."/>
            <person name="Berlin A.M."/>
            <person name="Chapman S.B."/>
            <person name="Gainer-Dewar J."/>
            <person name="Goldberg J."/>
            <person name="Griggs A."/>
            <person name="Gujja S."/>
            <person name="Hansen M."/>
            <person name="Howarth C."/>
            <person name="Imamovic A."/>
            <person name="Ireland A."/>
            <person name="Larimer J."/>
            <person name="McCowan C."/>
            <person name="Murphy C."/>
            <person name="Pearson M."/>
            <person name="Poon T.W."/>
            <person name="Priest M."/>
            <person name="Roberts A."/>
            <person name="Saif S."/>
            <person name="Shea T."/>
            <person name="Sisk P."/>
            <person name="Sykes S."/>
            <person name="Wortman J."/>
            <person name="Nusbaum C."/>
            <person name="Birren B."/>
        </authorList>
    </citation>
    <scope>NUCLEOTIDE SEQUENCE [LARGE SCALE GENOMIC DNA]</scope>
    <source>
        <strain evidence="5">1006PhL</strain>
    </source>
</reference>
<sequence length="554" mass="60812">MVTTRSKGISNQGASTSSARAPSTTTSSPNSWVMVAKRNKGKQRHVPFSPTIIQPSVAISASSQALSSDSQPSSVELVRPFIKGLERNSVLIDITHIKDIALLEERLKQFNNADNQTDLYNDFIGYPETIRTYLGHRFLETMWVHHSAGHTTILNDGVFLSDGTYVKGFESYPTDAKIVHVKLENLPFLPARLVMQDMKRILSFYGEVLDLGITQVNGIFHGKGYATLNQTKPRTVENVCLSTDHSHGTSSSKCDGFHKYQELTRVIPWEEDDGYYRHVLAQWDSMPDFCRICQEPGHCRADCPEYKKHITCHHCSQHGHIARNCPRHNDANKVRIVEKPADKKPTSNTRTSNKGKGRDTSSASSKGVGNRLEQAVVTPRDVDTKMSERTLAVLPSAASGPEHAMQRSTDSDTPMHETQTSFPPTIIVANSSAAVTLTPPSPILNGEQGSFVNKSNPPGSPTMATGDAPPSTGMTSGNTLTNVLPPPSVGKELARQKSFDEDSPLIKTHKTSLNGDVSVSRKLTAEEHRQEMDARARDLALKISEASINNPNNL</sequence>
<feature type="domain" description="CCHC-type" evidence="3">
    <location>
        <begin position="312"/>
        <end position="327"/>
    </location>
</feature>
<evidence type="ECO:0000313" key="5">
    <source>
        <dbReference type="Proteomes" id="UP000014254"/>
    </source>
</evidence>
<name>S2ITZ3_MUCC1</name>
<dbReference type="OrthoDB" id="2225825at2759"/>
<dbReference type="GO" id="GO:0003676">
    <property type="term" value="F:nucleic acid binding"/>
    <property type="evidence" value="ECO:0007669"/>
    <property type="project" value="InterPro"/>
</dbReference>
<dbReference type="SUPFAM" id="SSF57756">
    <property type="entry name" value="Retrovirus zinc finger-like domains"/>
    <property type="match status" value="1"/>
</dbReference>
<evidence type="ECO:0000259" key="3">
    <source>
        <dbReference type="PROSITE" id="PS50158"/>
    </source>
</evidence>
<feature type="compositionally biased region" description="Polar residues" evidence="2">
    <location>
        <begin position="346"/>
        <end position="367"/>
    </location>
</feature>
<dbReference type="SMART" id="SM00343">
    <property type="entry name" value="ZnF_C2HC"/>
    <property type="match status" value="2"/>
</dbReference>
<evidence type="ECO:0000256" key="2">
    <source>
        <dbReference type="SAM" id="MobiDB-lite"/>
    </source>
</evidence>
<gene>
    <name evidence="4" type="ORF">HMPREF1544_12179</name>
</gene>
<keyword evidence="1" id="KW-0863">Zinc-finger</keyword>
<dbReference type="Proteomes" id="UP000014254">
    <property type="component" value="Unassembled WGS sequence"/>
</dbReference>
<feature type="region of interest" description="Disordered" evidence="2">
    <location>
        <begin position="336"/>
        <end position="420"/>
    </location>
</feature>
<evidence type="ECO:0000256" key="1">
    <source>
        <dbReference type="PROSITE-ProRule" id="PRU00047"/>
    </source>
</evidence>
<feature type="region of interest" description="Disordered" evidence="2">
    <location>
        <begin position="1"/>
        <end position="32"/>
    </location>
</feature>
<feature type="compositionally biased region" description="Low complexity" evidence="2">
    <location>
        <begin position="14"/>
        <end position="31"/>
    </location>
</feature>
<dbReference type="STRING" id="1220926.S2ITZ3"/>
<feature type="compositionally biased region" description="Polar residues" evidence="2">
    <location>
        <begin position="1"/>
        <end position="13"/>
    </location>
</feature>
<dbReference type="Gene3D" id="4.10.60.10">
    <property type="entry name" value="Zinc finger, CCHC-type"/>
    <property type="match status" value="1"/>
</dbReference>
<dbReference type="InterPro" id="IPR036875">
    <property type="entry name" value="Znf_CCHC_sf"/>
</dbReference>
<dbReference type="EMBL" id="KE124210">
    <property type="protein sequence ID" value="EPB81111.1"/>
    <property type="molecule type" value="Genomic_DNA"/>
</dbReference>
<protein>
    <recommendedName>
        <fullName evidence="3">CCHC-type domain-containing protein</fullName>
    </recommendedName>
</protein>